<keyword evidence="1" id="KW-1133">Transmembrane helix</keyword>
<keyword evidence="2" id="KW-0614">Plasmid</keyword>
<proteinExistence type="predicted"/>
<feature type="transmembrane region" description="Helical" evidence="1">
    <location>
        <begin position="45"/>
        <end position="69"/>
    </location>
</feature>
<reference evidence="2 3" key="1">
    <citation type="journal article" date="2014" name="PLoS ONE">
        <title>How to Kill the Honey Bee Larva: Genomic Potential and Virulence Mechanisms of Paenibacillus larvae.</title>
        <authorList>
            <person name="Djukic M."/>
            <person name="Brzuszkiewicz E."/>
            <person name="Funfhaus A."/>
            <person name="Voss J."/>
            <person name="Gollnow K."/>
            <person name="Poppinga L."/>
            <person name="Liesegang H."/>
            <person name="Garcia-Gonzalez E."/>
            <person name="Genersch E."/>
            <person name="Daniel R."/>
        </authorList>
    </citation>
    <scope>NUCLEOTIDE SEQUENCE [LARGE SCALE GENOMIC DNA]</scope>
    <source>
        <strain evidence="2 3">DSM 25430</strain>
        <plasmid evidence="3">Plasmid pPLA2_10</plasmid>
    </source>
</reference>
<feature type="transmembrane region" description="Helical" evidence="1">
    <location>
        <begin position="7"/>
        <end position="25"/>
    </location>
</feature>
<dbReference type="KEGG" id="plv:ERIC2_10p00210"/>
<keyword evidence="3" id="KW-1185">Reference proteome</keyword>
<protein>
    <submittedName>
        <fullName evidence="2">Uncharacterized protein</fullName>
    </submittedName>
</protein>
<dbReference type="HOGENOM" id="CLU_2555065_0_0_9"/>
<dbReference type="AlphaFoldDB" id="V9WDM7"/>
<name>V9WDM7_9BACL</name>
<dbReference type="EMBL" id="CP003356">
    <property type="protein sequence ID" value="AHD07805.1"/>
    <property type="molecule type" value="Genomic_DNA"/>
</dbReference>
<sequence length="82" mass="9601">MKIKKEMVLPYLVTSIIFFVVFSYFSIQEKDVLKPIVEQLAGSNVYVFVALIAFYGACIYLGNVVNYFLDCLWTRKKEGYRR</sequence>
<evidence type="ECO:0000313" key="2">
    <source>
        <dbReference type="EMBL" id="AHD07805.1"/>
    </source>
</evidence>
<evidence type="ECO:0000256" key="1">
    <source>
        <dbReference type="SAM" id="Phobius"/>
    </source>
</evidence>
<keyword evidence="1" id="KW-0812">Transmembrane</keyword>
<organism evidence="2 3">
    <name type="scientific">Paenibacillus larvae subsp. larvae DSM 25430</name>
    <dbReference type="NCBI Taxonomy" id="697284"/>
    <lineage>
        <taxon>Bacteria</taxon>
        <taxon>Bacillati</taxon>
        <taxon>Bacillota</taxon>
        <taxon>Bacilli</taxon>
        <taxon>Bacillales</taxon>
        <taxon>Paenibacillaceae</taxon>
        <taxon>Paenibacillus</taxon>
    </lineage>
</organism>
<dbReference type="Proteomes" id="UP000029431">
    <property type="component" value="Plasmid pPLA2_10"/>
</dbReference>
<accession>V9WDM7</accession>
<gene>
    <name evidence="2" type="ORF">ERIC2_10p00210</name>
</gene>
<keyword evidence="1" id="KW-0472">Membrane</keyword>
<geneLocation type="plasmid" evidence="2 3">
    <name>pPLA2_10</name>
</geneLocation>
<dbReference type="RefSeq" id="WP_024095557.1">
    <property type="nucleotide sequence ID" value="NC_023147.1"/>
</dbReference>
<evidence type="ECO:0000313" key="3">
    <source>
        <dbReference type="Proteomes" id="UP000029431"/>
    </source>
</evidence>